<evidence type="ECO:0000313" key="4">
    <source>
        <dbReference type="Proteomes" id="UP001157134"/>
    </source>
</evidence>
<dbReference type="Pfam" id="PF00156">
    <property type="entry name" value="Pribosyltran"/>
    <property type="match status" value="1"/>
</dbReference>
<evidence type="ECO:0000259" key="2">
    <source>
        <dbReference type="Pfam" id="PF00156"/>
    </source>
</evidence>
<dbReference type="PANTHER" id="PTHR47505">
    <property type="entry name" value="DNA UTILIZATION PROTEIN YHGH"/>
    <property type="match status" value="1"/>
</dbReference>
<dbReference type="Gene3D" id="3.40.50.2020">
    <property type="match status" value="1"/>
</dbReference>
<accession>A0ABQ6HE60</accession>
<dbReference type="Proteomes" id="UP001157134">
    <property type="component" value="Unassembled WGS sequence"/>
</dbReference>
<sequence length="236" mass="27279">MTIFSRLAQQFNARFKLLQVTNCYQCHQPCAINQLICTQCIEDFKTFPCIDLLNLPQVARHIKHQFVDGFYCFSHYEKPLSKWLGQLKYQQQLYLTRALGQFADQLLINVVAQFDETEDIMLTTVPIHPLKWSKRGFNQCHEILKRTGVVQAFDYQPALFFQARQETQQRQLSGAVRRRRSRSFVITDAARIKGRTIFIFDDVLTTGSTVNTLARLLKKAGANNVIVCTLALSLQR</sequence>
<dbReference type="InterPro" id="IPR051910">
    <property type="entry name" value="ComF/GntX_DNA_util-trans"/>
</dbReference>
<dbReference type="RefSeq" id="WP_284299102.1">
    <property type="nucleotide sequence ID" value="NZ_BSSV01000005.1"/>
</dbReference>
<gene>
    <name evidence="3" type="ORF">tloyanaT_25170</name>
</gene>
<dbReference type="CDD" id="cd06223">
    <property type="entry name" value="PRTases_typeI"/>
    <property type="match status" value="1"/>
</dbReference>
<name>A0ABQ6HE60_9GAMM</name>
<keyword evidence="4" id="KW-1185">Reference proteome</keyword>
<organism evidence="3 4">
    <name type="scientific">Thalassotalea loyana</name>
    <dbReference type="NCBI Taxonomy" id="280483"/>
    <lineage>
        <taxon>Bacteria</taxon>
        <taxon>Pseudomonadati</taxon>
        <taxon>Pseudomonadota</taxon>
        <taxon>Gammaproteobacteria</taxon>
        <taxon>Alteromonadales</taxon>
        <taxon>Colwelliaceae</taxon>
        <taxon>Thalassotalea</taxon>
    </lineage>
</organism>
<comment type="caution">
    <text evidence="3">The sequence shown here is derived from an EMBL/GenBank/DDBJ whole genome shotgun (WGS) entry which is preliminary data.</text>
</comment>
<evidence type="ECO:0000313" key="3">
    <source>
        <dbReference type="EMBL" id="GLX86264.1"/>
    </source>
</evidence>
<proteinExistence type="inferred from homology"/>
<comment type="similarity">
    <text evidence="1">Belongs to the ComF/GntX family.</text>
</comment>
<reference evidence="3 4" key="1">
    <citation type="submission" date="2023-03" db="EMBL/GenBank/DDBJ databases">
        <title>Thalassotalea loyana LMG 22536T draft genome sequence.</title>
        <authorList>
            <person name="Sawabe T."/>
        </authorList>
    </citation>
    <scope>NUCLEOTIDE SEQUENCE [LARGE SCALE GENOMIC DNA]</scope>
    <source>
        <strain evidence="3 4">LMG 22536</strain>
    </source>
</reference>
<evidence type="ECO:0000256" key="1">
    <source>
        <dbReference type="ARBA" id="ARBA00008007"/>
    </source>
</evidence>
<dbReference type="SUPFAM" id="SSF53271">
    <property type="entry name" value="PRTase-like"/>
    <property type="match status" value="1"/>
</dbReference>
<feature type="domain" description="Phosphoribosyltransferase" evidence="2">
    <location>
        <begin position="169"/>
        <end position="231"/>
    </location>
</feature>
<dbReference type="PANTHER" id="PTHR47505:SF1">
    <property type="entry name" value="DNA UTILIZATION PROTEIN YHGH"/>
    <property type="match status" value="1"/>
</dbReference>
<dbReference type="EMBL" id="BSSV01000005">
    <property type="protein sequence ID" value="GLX86264.1"/>
    <property type="molecule type" value="Genomic_DNA"/>
</dbReference>
<protein>
    <submittedName>
        <fullName evidence="3">Competence protein</fullName>
    </submittedName>
</protein>
<dbReference type="InterPro" id="IPR029057">
    <property type="entry name" value="PRTase-like"/>
</dbReference>
<dbReference type="InterPro" id="IPR000836">
    <property type="entry name" value="PRTase_dom"/>
</dbReference>